<evidence type="ECO:0000256" key="1">
    <source>
        <dbReference type="ARBA" id="ARBA00004141"/>
    </source>
</evidence>
<evidence type="ECO:0000313" key="8">
    <source>
        <dbReference type="Proteomes" id="UP000092461"/>
    </source>
</evidence>
<keyword evidence="4 6" id="KW-1133">Transmembrane helix</keyword>
<dbReference type="VEuPathDB" id="VectorBase:LLOJ006389"/>
<dbReference type="InterPro" id="IPR019397">
    <property type="entry name" value="Uncharacterised_TMEM39"/>
</dbReference>
<feature type="transmembrane region" description="Helical" evidence="6">
    <location>
        <begin position="193"/>
        <end position="211"/>
    </location>
</feature>
<evidence type="ECO:0000256" key="2">
    <source>
        <dbReference type="ARBA" id="ARBA00010737"/>
    </source>
</evidence>
<feature type="transmembrane region" description="Helical" evidence="6">
    <location>
        <begin position="390"/>
        <end position="413"/>
    </location>
</feature>
<dbReference type="VEuPathDB" id="VectorBase:LLONM1_011639"/>
<dbReference type="Proteomes" id="UP000092461">
    <property type="component" value="Unassembled WGS sequence"/>
</dbReference>
<comment type="subcellular location">
    <subcellularLocation>
        <location evidence="1">Membrane</location>
        <topology evidence="1">Multi-pass membrane protein</topology>
    </subcellularLocation>
</comment>
<dbReference type="AlphaFoldDB" id="A0A1B0CNR7"/>
<feature type="transmembrane region" description="Helical" evidence="6">
    <location>
        <begin position="166"/>
        <end position="187"/>
    </location>
</feature>
<keyword evidence="3 6" id="KW-0812">Transmembrane</keyword>
<feature type="transmembrane region" description="Helical" evidence="6">
    <location>
        <begin position="135"/>
        <end position="159"/>
    </location>
</feature>
<evidence type="ECO:0000256" key="5">
    <source>
        <dbReference type="ARBA" id="ARBA00023136"/>
    </source>
</evidence>
<dbReference type="Pfam" id="PF10271">
    <property type="entry name" value="Tmp39"/>
    <property type="match status" value="1"/>
</dbReference>
<dbReference type="PANTHER" id="PTHR12995:SF4">
    <property type="entry name" value="FI21814P1"/>
    <property type="match status" value="1"/>
</dbReference>
<dbReference type="EnsemblMetazoa" id="LLOJ006389-RA">
    <property type="protein sequence ID" value="LLOJ006389-PA"/>
    <property type="gene ID" value="LLOJ006389"/>
</dbReference>
<feature type="transmembrane region" description="Helical" evidence="6">
    <location>
        <begin position="94"/>
        <end position="115"/>
    </location>
</feature>
<dbReference type="GO" id="GO:0016020">
    <property type="term" value="C:membrane"/>
    <property type="evidence" value="ECO:0007669"/>
    <property type="project" value="UniProtKB-SubCell"/>
</dbReference>
<evidence type="ECO:0000256" key="4">
    <source>
        <dbReference type="ARBA" id="ARBA00022989"/>
    </source>
</evidence>
<evidence type="ECO:0000256" key="6">
    <source>
        <dbReference type="SAM" id="Phobius"/>
    </source>
</evidence>
<evidence type="ECO:0000256" key="3">
    <source>
        <dbReference type="ARBA" id="ARBA00022692"/>
    </source>
</evidence>
<dbReference type="PANTHER" id="PTHR12995">
    <property type="entry name" value="FI21814P1"/>
    <property type="match status" value="1"/>
</dbReference>
<keyword evidence="8" id="KW-1185">Reference proteome</keyword>
<keyword evidence="5 6" id="KW-0472">Membrane</keyword>
<proteinExistence type="inferred from homology"/>
<name>A0A1B0CNR7_LUTLO</name>
<protein>
    <submittedName>
        <fullName evidence="7">Uncharacterized protein</fullName>
    </submittedName>
</protein>
<dbReference type="EMBL" id="AJWK01020706">
    <property type="status" value="NOT_ANNOTATED_CDS"/>
    <property type="molecule type" value="Genomic_DNA"/>
</dbReference>
<comment type="similarity">
    <text evidence="2">Belongs to the TMEM39 family.</text>
</comment>
<sequence>MMKYEAEEELADKSACAGVRADLKMCLLESDCCRKFQWKMSSNRRFARPSTRTLPPPVVQNLTTIGEKTATYAALPKHAPFPDVSHFPEFINELIMFIFVTIAAFSQFLHLYRTGWWLEESHVYETMNFYLIDKYLVMFIVTILARRVVYMAIVGLMTLTPWQEKVISYAYFGFLSAILMFCSIQLYQKSNSMYLFCLCYPLLVYLIIFGIRLEPFLKTIHANNTIYLGGQPMHCCSTNPSAIRDEVEVLKADFNCRFKQIIFTSACNAYYAGFIPCCFSQAFLYYDLFWATQHLTFTWLSGFTAAAAQCFPTRYCDVLHRAALHLGQWNRIESKSHAVPAIVWSKSLVWPSGTLIKHAGEFYRASGSTTAIPANASHYRFHWVFKNPSNIYLILFSGQLLLVVLQIFLVVWTNQWQNMLSMGFLILTNHFTLYRHFRSYLISHDIYNAELTASDCIRRRLFFKLHHSVAGE</sequence>
<evidence type="ECO:0000313" key="7">
    <source>
        <dbReference type="EnsemblMetazoa" id="LLOJ006389-PA"/>
    </source>
</evidence>
<accession>A0A1B0CNR7</accession>
<organism evidence="7 8">
    <name type="scientific">Lutzomyia longipalpis</name>
    <name type="common">Sand fly</name>
    <dbReference type="NCBI Taxonomy" id="7200"/>
    <lineage>
        <taxon>Eukaryota</taxon>
        <taxon>Metazoa</taxon>
        <taxon>Ecdysozoa</taxon>
        <taxon>Arthropoda</taxon>
        <taxon>Hexapoda</taxon>
        <taxon>Insecta</taxon>
        <taxon>Pterygota</taxon>
        <taxon>Neoptera</taxon>
        <taxon>Endopterygota</taxon>
        <taxon>Diptera</taxon>
        <taxon>Nematocera</taxon>
        <taxon>Psychodoidea</taxon>
        <taxon>Psychodidae</taxon>
        <taxon>Lutzomyia</taxon>
        <taxon>Lutzomyia</taxon>
    </lineage>
</organism>
<reference evidence="7" key="1">
    <citation type="submission" date="2020-05" db="UniProtKB">
        <authorList>
            <consortium name="EnsemblMetazoa"/>
        </authorList>
    </citation>
    <scope>IDENTIFICATION</scope>
    <source>
        <strain evidence="7">Jacobina</strain>
    </source>
</reference>